<evidence type="ECO:0000313" key="2">
    <source>
        <dbReference type="EMBL" id="PSR28897.1"/>
    </source>
</evidence>
<feature type="domain" description="Glycosyltransferase subfamily 4-like N-terminal" evidence="1">
    <location>
        <begin position="16"/>
        <end position="150"/>
    </location>
</feature>
<dbReference type="Gene3D" id="3.40.50.2000">
    <property type="entry name" value="Glycogen Phosphorylase B"/>
    <property type="match status" value="2"/>
</dbReference>
<dbReference type="PANTHER" id="PTHR12526:SF630">
    <property type="entry name" value="GLYCOSYLTRANSFERASE"/>
    <property type="match status" value="1"/>
</dbReference>
<dbReference type="Pfam" id="PF13692">
    <property type="entry name" value="Glyco_trans_1_4"/>
    <property type="match status" value="1"/>
</dbReference>
<name>A0A2T2X338_9FIRM</name>
<gene>
    <name evidence="2" type="ORF">C7B43_09450</name>
</gene>
<evidence type="ECO:0000313" key="3">
    <source>
        <dbReference type="Proteomes" id="UP000242699"/>
    </source>
</evidence>
<dbReference type="SUPFAM" id="SSF53756">
    <property type="entry name" value="UDP-Glycosyltransferase/glycogen phosphorylase"/>
    <property type="match status" value="1"/>
</dbReference>
<organism evidence="2 3">
    <name type="scientific">Sulfobacillus benefaciens</name>
    <dbReference type="NCBI Taxonomy" id="453960"/>
    <lineage>
        <taxon>Bacteria</taxon>
        <taxon>Bacillati</taxon>
        <taxon>Bacillota</taxon>
        <taxon>Clostridia</taxon>
        <taxon>Eubacteriales</taxon>
        <taxon>Clostridiales Family XVII. Incertae Sedis</taxon>
        <taxon>Sulfobacillus</taxon>
    </lineage>
</organism>
<dbReference type="Pfam" id="PF13439">
    <property type="entry name" value="Glyco_transf_4"/>
    <property type="match status" value="1"/>
</dbReference>
<dbReference type="InterPro" id="IPR028098">
    <property type="entry name" value="Glyco_trans_4-like_N"/>
</dbReference>
<dbReference type="EMBL" id="PXYT01000018">
    <property type="protein sequence ID" value="PSR28897.1"/>
    <property type="molecule type" value="Genomic_DNA"/>
</dbReference>
<dbReference type="Proteomes" id="UP000242699">
    <property type="component" value="Unassembled WGS sequence"/>
</dbReference>
<evidence type="ECO:0000259" key="1">
    <source>
        <dbReference type="Pfam" id="PF13439"/>
    </source>
</evidence>
<dbReference type="PANTHER" id="PTHR12526">
    <property type="entry name" value="GLYCOSYLTRANSFERASE"/>
    <property type="match status" value="1"/>
</dbReference>
<comment type="caution">
    <text evidence="2">The sequence shown here is derived from an EMBL/GenBank/DDBJ whole genome shotgun (WGS) entry which is preliminary data.</text>
</comment>
<proteinExistence type="predicted"/>
<dbReference type="AlphaFoldDB" id="A0A2T2X338"/>
<protein>
    <recommendedName>
        <fullName evidence="1">Glycosyltransferase subfamily 4-like N-terminal domain-containing protein</fullName>
    </recommendedName>
</protein>
<sequence>MKQTPVIMQIAGSLGIGGAEEVAMLLAQAVHAAGWQSIYVAATNDRNRDAFRKRLREQGVLVLELAGGLQSKCRVVGRLALMTRPDVIHVHTELPELLGLVGKYAAPGARLVRTVHNSAHWPEHPFVRYSVNRLYRVWGSHQYACSPEVARPGDEVIINGIPWSSALSSKHNGEVVFVGRMERQKHPDKVIQIVREARRSHPHIELTMVGDGRLKPALMRRFPQPWIHWPGAVDDARPFLARAQVTVFASAYEGLPLVALEALTTLTWVLAPDISGFHRLPWAECYPPSDTMTAAKTLIHLMKQDSRNKLYAMRGMYREEFSEEIMTARYIASYQALLANRTSQNVVGG</sequence>
<reference evidence="2 3" key="1">
    <citation type="journal article" date="2014" name="BMC Genomics">
        <title>Comparison of environmental and isolate Sulfobacillus genomes reveals diverse carbon, sulfur, nitrogen, and hydrogen metabolisms.</title>
        <authorList>
            <person name="Justice N.B."/>
            <person name="Norman A."/>
            <person name="Brown C.T."/>
            <person name="Singh A."/>
            <person name="Thomas B.C."/>
            <person name="Banfield J.F."/>
        </authorList>
    </citation>
    <scope>NUCLEOTIDE SEQUENCE [LARGE SCALE GENOMIC DNA]</scope>
    <source>
        <strain evidence="2">AMDSBA1</strain>
    </source>
</reference>
<accession>A0A2T2X338</accession>